<dbReference type="AlphaFoldDB" id="A0A6A4QDI6"/>
<evidence type="ECO:0000313" key="2">
    <source>
        <dbReference type="Proteomes" id="UP000447434"/>
    </source>
</evidence>
<comment type="caution">
    <text evidence="1">The sequence shown here is derived from an EMBL/GenBank/DDBJ whole genome shotgun (WGS) entry which is preliminary data.</text>
</comment>
<protein>
    <submittedName>
        <fullName evidence="1">Uncharacterized protein</fullName>
    </submittedName>
</protein>
<organism evidence="1 2">
    <name type="scientific">Lupinus albus</name>
    <name type="common">White lupine</name>
    <name type="synonym">Lupinus termis</name>
    <dbReference type="NCBI Taxonomy" id="3870"/>
    <lineage>
        <taxon>Eukaryota</taxon>
        <taxon>Viridiplantae</taxon>
        <taxon>Streptophyta</taxon>
        <taxon>Embryophyta</taxon>
        <taxon>Tracheophyta</taxon>
        <taxon>Spermatophyta</taxon>
        <taxon>Magnoliopsida</taxon>
        <taxon>eudicotyledons</taxon>
        <taxon>Gunneridae</taxon>
        <taxon>Pentapetalae</taxon>
        <taxon>rosids</taxon>
        <taxon>fabids</taxon>
        <taxon>Fabales</taxon>
        <taxon>Fabaceae</taxon>
        <taxon>Papilionoideae</taxon>
        <taxon>50 kb inversion clade</taxon>
        <taxon>genistoids sensu lato</taxon>
        <taxon>core genistoids</taxon>
        <taxon>Genisteae</taxon>
        <taxon>Lupinus</taxon>
    </lineage>
</organism>
<accession>A0A6A4QDI6</accession>
<dbReference type="Proteomes" id="UP000447434">
    <property type="component" value="Chromosome 6"/>
</dbReference>
<gene>
    <name evidence="1" type="ORF">Lalb_Chr06g0172021</name>
</gene>
<name>A0A6A4QDI6_LUPAL</name>
<proteinExistence type="predicted"/>
<keyword evidence="2" id="KW-1185">Reference proteome</keyword>
<dbReference type="EMBL" id="WOCE01000006">
    <property type="protein sequence ID" value="KAE9612345.1"/>
    <property type="molecule type" value="Genomic_DNA"/>
</dbReference>
<sequence length="71" mass="7967">MLHSTLSSTFNSIVIPPSPSLSLLSPLPSFSTSLPFLIPLPFLSFHVNTHFPLREKTRGTSKYECFINFDI</sequence>
<reference evidence="2" key="1">
    <citation type="journal article" date="2020" name="Nat. Commun.">
        <title>Genome sequence of the cluster root forming white lupin.</title>
        <authorList>
            <person name="Hufnagel B."/>
            <person name="Marques A."/>
            <person name="Soriano A."/>
            <person name="Marques L."/>
            <person name="Divol F."/>
            <person name="Doumas P."/>
            <person name="Sallet E."/>
            <person name="Mancinotti D."/>
            <person name="Carrere S."/>
            <person name="Marande W."/>
            <person name="Arribat S."/>
            <person name="Keller J."/>
            <person name="Huneau C."/>
            <person name="Blein T."/>
            <person name="Aime D."/>
            <person name="Laguerre M."/>
            <person name="Taylor J."/>
            <person name="Schubert V."/>
            <person name="Nelson M."/>
            <person name="Geu-Flores F."/>
            <person name="Crespi M."/>
            <person name="Gallardo-Guerrero K."/>
            <person name="Delaux P.-M."/>
            <person name="Salse J."/>
            <person name="Berges H."/>
            <person name="Guyot R."/>
            <person name="Gouzy J."/>
            <person name="Peret B."/>
        </authorList>
    </citation>
    <scope>NUCLEOTIDE SEQUENCE [LARGE SCALE GENOMIC DNA]</scope>
    <source>
        <strain evidence="2">cv. Amiga</strain>
    </source>
</reference>
<evidence type="ECO:0000313" key="1">
    <source>
        <dbReference type="EMBL" id="KAE9612345.1"/>
    </source>
</evidence>